<dbReference type="InterPro" id="IPR003599">
    <property type="entry name" value="Ig_sub"/>
</dbReference>
<dbReference type="Proteomes" id="UP000038040">
    <property type="component" value="Unplaced"/>
</dbReference>
<evidence type="ECO:0000313" key="3">
    <source>
        <dbReference type="Proteomes" id="UP000038040"/>
    </source>
</evidence>
<dbReference type="PROSITE" id="PS50835">
    <property type="entry name" value="IG_LIKE"/>
    <property type="match status" value="1"/>
</dbReference>
<gene>
    <name evidence="2" type="ORF">DME_LOCUS5817</name>
</gene>
<dbReference type="InterPro" id="IPR036179">
    <property type="entry name" value="Ig-like_dom_sf"/>
</dbReference>
<dbReference type="STRING" id="318479.A0A0N4U3Y3"/>
<dbReference type="Gene3D" id="2.60.40.10">
    <property type="entry name" value="Immunoglobulins"/>
    <property type="match status" value="1"/>
</dbReference>
<feature type="domain" description="Ig-like" evidence="1">
    <location>
        <begin position="27"/>
        <end position="124"/>
    </location>
</feature>
<dbReference type="InterPro" id="IPR007110">
    <property type="entry name" value="Ig-like_dom"/>
</dbReference>
<name>A0A0N4U3Y3_DRAME</name>
<evidence type="ECO:0000259" key="1">
    <source>
        <dbReference type="PROSITE" id="PS50835"/>
    </source>
</evidence>
<dbReference type="AlphaFoldDB" id="A0A0N4U3Y3"/>
<dbReference type="OrthoDB" id="9355041at2759"/>
<dbReference type="WBParaSite" id="DME_0000145701-mRNA-1">
    <property type="protein sequence ID" value="DME_0000145701-mRNA-1"/>
    <property type="gene ID" value="DME_0000145701"/>
</dbReference>
<organism evidence="3 5">
    <name type="scientific">Dracunculus medinensis</name>
    <name type="common">Guinea worm</name>
    <dbReference type="NCBI Taxonomy" id="318479"/>
    <lineage>
        <taxon>Eukaryota</taxon>
        <taxon>Metazoa</taxon>
        <taxon>Ecdysozoa</taxon>
        <taxon>Nematoda</taxon>
        <taxon>Chromadorea</taxon>
        <taxon>Rhabditida</taxon>
        <taxon>Spirurina</taxon>
        <taxon>Dracunculoidea</taxon>
        <taxon>Dracunculidae</taxon>
        <taxon>Dracunculus</taxon>
    </lineage>
</organism>
<dbReference type="Proteomes" id="UP000274756">
    <property type="component" value="Unassembled WGS sequence"/>
</dbReference>
<keyword evidence="4" id="KW-1185">Reference proteome</keyword>
<dbReference type="SMART" id="SM00409">
    <property type="entry name" value="IG"/>
    <property type="match status" value="1"/>
</dbReference>
<dbReference type="Pfam" id="PF00047">
    <property type="entry name" value="ig"/>
    <property type="match status" value="1"/>
</dbReference>
<protein>
    <submittedName>
        <fullName evidence="5">Ig-like domain-containing protein</fullName>
    </submittedName>
</protein>
<sequence>MIKQEMSNLEFIINSETLKEKLEIKPPGLFNKKYVVKEGSTFRVSCTFNDENFIGTNHLSWRNENNRKIDGESSSSVFTIGLHEYGTKNKKLSLVFTKIAKRDAGIYKCVGSDSSGRIYQRDIEIIIVGK</sequence>
<dbReference type="EMBL" id="UYYG01001153">
    <property type="protein sequence ID" value="VDN55844.1"/>
    <property type="molecule type" value="Genomic_DNA"/>
</dbReference>
<dbReference type="SUPFAM" id="SSF48726">
    <property type="entry name" value="Immunoglobulin"/>
    <property type="match status" value="1"/>
</dbReference>
<dbReference type="InterPro" id="IPR013783">
    <property type="entry name" value="Ig-like_fold"/>
</dbReference>
<reference evidence="2 4" key="2">
    <citation type="submission" date="2018-11" db="EMBL/GenBank/DDBJ databases">
        <authorList>
            <consortium name="Pathogen Informatics"/>
        </authorList>
    </citation>
    <scope>NUCLEOTIDE SEQUENCE [LARGE SCALE GENOMIC DNA]</scope>
</reference>
<evidence type="ECO:0000313" key="5">
    <source>
        <dbReference type="WBParaSite" id="DME_0000145701-mRNA-1"/>
    </source>
</evidence>
<reference evidence="5" key="1">
    <citation type="submission" date="2017-02" db="UniProtKB">
        <authorList>
            <consortium name="WormBaseParasite"/>
        </authorList>
    </citation>
    <scope>IDENTIFICATION</scope>
</reference>
<dbReference type="InterPro" id="IPR013151">
    <property type="entry name" value="Immunoglobulin_dom"/>
</dbReference>
<accession>A0A0N4U3Y3</accession>
<proteinExistence type="predicted"/>
<evidence type="ECO:0000313" key="4">
    <source>
        <dbReference type="Proteomes" id="UP000274756"/>
    </source>
</evidence>
<evidence type="ECO:0000313" key="2">
    <source>
        <dbReference type="EMBL" id="VDN55844.1"/>
    </source>
</evidence>